<dbReference type="PANTHER" id="PTHR43283">
    <property type="entry name" value="BETA-LACTAMASE-RELATED"/>
    <property type="match status" value="1"/>
</dbReference>
<dbReference type="InterPro" id="IPR050789">
    <property type="entry name" value="Diverse_Enzym_Activities"/>
</dbReference>
<feature type="domain" description="Beta-lactamase-related" evidence="2">
    <location>
        <begin position="36"/>
        <end position="413"/>
    </location>
</feature>
<dbReference type="SUPFAM" id="SSF56601">
    <property type="entry name" value="beta-lactamase/transpeptidase-like"/>
    <property type="match status" value="1"/>
</dbReference>
<proteinExistence type="predicted"/>
<evidence type="ECO:0000313" key="3">
    <source>
        <dbReference type="EMBL" id="CAE7388851.1"/>
    </source>
</evidence>
<dbReference type="InterPro" id="IPR001466">
    <property type="entry name" value="Beta-lactam-related"/>
</dbReference>
<dbReference type="Pfam" id="PF00144">
    <property type="entry name" value="Beta-lactamase"/>
    <property type="match status" value="1"/>
</dbReference>
<dbReference type="InterPro" id="IPR012338">
    <property type="entry name" value="Beta-lactam/transpept-like"/>
</dbReference>
<dbReference type="OrthoDB" id="410130at2759"/>
<name>A0A812Q7P1_SYMPI</name>
<dbReference type="PANTHER" id="PTHR43283:SF3">
    <property type="entry name" value="BETA-LACTAMASE FAMILY PROTEIN (AFU_ORTHOLOGUE AFUA_5G07500)"/>
    <property type="match status" value="1"/>
</dbReference>
<dbReference type="EMBL" id="CAJNIZ010016669">
    <property type="protein sequence ID" value="CAE7388851.1"/>
    <property type="molecule type" value="Genomic_DNA"/>
</dbReference>
<accession>A0A812Q7P1</accession>
<dbReference type="AlphaFoldDB" id="A0A812Q7P1"/>
<dbReference type="Proteomes" id="UP000649617">
    <property type="component" value="Unassembled WGS sequence"/>
</dbReference>
<evidence type="ECO:0000256" key="1">
    <source>
        <dbReference type="SAM" id="MobiDB-lite"/>
    </source>
</evidence>
<dbReference type="Gene3D" id="3.40.710.10">
    <property type="entry name" value="DD-peptidase/beta-lactamase superfamily"/>
    <property type="match status" value="1"/>
</dbReference>
<reference evidence="3" key="1">
    <citation type="submission" date="2021-02" db="EMBL/GenBank/DDBJ databases">
        <authorList>
            <person name="Dougan E. K."/>
            <person name="Rhodes N."/>
            <person name="Thang M."/>
            <person name="Chan C."/>
        </authorList>
    </citation>
    <scope>NUCLEOTIDE SEQUENCE</scope>
</reference>
<feature type="region of interest" description="Disordered" evidence="1">
    <location>
        <begin position="438"/>
        <end position="458"/>
    </location>
</feature>
<keyword evidence="4" id="KW-1185">Reference proteome</keyword>
<evidence type="ECO:0000259" key="2">
    <source>
        <dbReference type="Pfam" id="PF00144"/>
    </source>
</evidence>
<protein>
    <recommendedName>
        <fullName evidence="2">Beta-lactamase-related domain-containing protein</fullName>
    </recommendedName>
</protein>
<comment type="caution">
    <text evidence="3">The sequence shown here is derived from an EMBL/GenBank/DDBJ whole genome shotgun (WGS) entry which is preliminary data.</text>
</comment>
<gene>
    <name evidence="3" type="ORF">SPIL2461_LOCUS9530</name>
</gene>
<evidence type="ECO:0000313" key="4">
    <source>
        <dbReference type="Proteomes" id="UP000649617"/>
    </source>
</evidence>
<organism evidence="3 4">
    <name type="scientific">Symbiodinium pilosum</name>
    <name type="common">Dinoflagellate</name>
    <dbReference type="NCBI Taxonomy" id="2952"/>
    <lineage>
        <taxon>Eukaryota</taxon>
        <taxon>Sar</taxon>
        <taxon>Alveolata</taxon>
        <taxon>Dinophyceae</taxon>
        <taxon>Suessiales</taxon>
        <taxon>Symbiodiniaceae</taxon>
        <taxon>Symbiodinium</taxon>
    </lineage>
</organism>
<sequence length="458" mass="50320">MVSSASVAMAEAGFANGLPQDGGLDGEVLETHRLRIRQHLDRGVFPGFAEAAVCNGRVVFTNLVGFTDKSKKHRMSPCTLFRGYSMMKPITATAFMSLVDDGAVGLHDPVARYIPSFKTLQVLKKRGQGVEALKKPMTLCHLLMHTSGIGYGPGSITPGVPLVARSAEEKHYKSVTVKQEQGDINTLAKLCAELASMPLLHQPGSNYAYGMSMDVLGHVMEIVTGQPLQKIIQTRVLDRVGMRDTSFMVQRSKMAHLAGYYRLMKEKGASKRWLQRLDGSKAQDSMYVKGSRAAYAGGVPAAGGLWGAGRSTMLFSLRDVLLFCQMLLNGGRSVSGRRVLKTQTVRSLCRDWLRLKRASDTPSPEGWGSEDVGWSPLGNIERYGPHAGALYMGGMSYFWLDPRRNVAAAIMTETYWQVDPLGWKGELDDLDQVVQQAVLAGKRKKREPQSAPSKKPRR</sequence>